<dbReference type="Proteomes" id="UP001147148">
    <property type="component" value="Unassembled WGS sequence"/>
</dbReference>
<feature type="transmembrane region" description="Helical" evidence="8">
    <location>
        <begin position="163"/>
        <end position="185"/>
    </location>
</feature>
<evidence type="ECO:0000256" key="2">
    <source>
        <dbReference type="ARBA" id="ARBA00009773"/>
    </source>
</evidence>
<evidence type="ECO:0000256" key="7">
    <source>
        <dbReference type="ARBA" id="ARBA00023136"/>
    </source>
</evidence>
<evidence type="ECO:0000256" key="5">
    <source>
        <dbReference type="ARBA" id="ARBA00022692"/>
    </source>
</evidence>
<accession>A0ABT5X0D9</accession>
<reference evidence="9" key="1">
    <citation type="submission" date="2022-10" db="EMBL/GenBank/DDBJ databases">
        <title>Vagococcus sp. isolated from poultry meat.</title>
        <authorList>
            <person name="Johansson P."/>
            <person name="Bjorkroth J."/>
        </authorList>
    </citation>
    <scope>NUCLEOTIDE SEQUENCE</scope>
    <source>
        <strain evidence="9">PNs007</strain>
    </source>
</reference>
<keyword evidence="10" id="KW-1185">Reference proteome</keyword>
<organism evidence="9 10">
    <name type="scientific">Vagococcus proximus</name>
    <dbReference type="NCBI Taxonomy" id="2991417"/>
    <lineage>
        <taxon>Bacteria</taxon>
        <taxon>Bacillati</taxon>
        <taxon>Bacillota</taxon>
        <taxon>Bacilli</taxon>
        <taxon>Lactobacillales</taxon>
        <taxon>Enterococcaceae</taxon>
        <taxon>Vagococcus</taxon>
    </lineage>
</organism>
<dbReference type="PANTHER" id="PTHR21716:SF53">
    <property type="entry name" value="PERMEASE PERM-RELATED"/>
    <property type="match status" value="1"/>
</dbReference>
<comment type="subcellular location">
    <subcellularLocation>
        <location evidence="1">Cell membrane</location>
        <topology evidence="1">Multi-pass membrane protein</topology>
    </subcellularLocation>
</comment>
<feature type="transmembrane region" description="Helical" evidence="8">
    <location>
        <begin position="9"/>
        <end position="29"/>
    </location>
</feature>
<keyword evidence="7 8" id="KW-0472">Membrane</keyword>
<keyword evidence="4" id="KW-1003">Cell membrane</keyword>
<comment type="caution">
    <text evidence="9">The sequence shown here is derived from an EMBL/GenBank/DDBJ whole genome shotgun (WGS) entry which is preliminary data.</text>
</comment>
<evidence type="ECO:0000256" key="6">
    <source>
        <dbReference type="ARBA" id="ARBA00022989"/>
    </source>
</evidence>
<name>A0ABT5X0D9_9ENTE</name>
<feature type="transmembrane region" description="Helical" evidence="8">
    <location>
        <begin position="35"/>
        <end position="55"/>
    </location>
</feature>
<gene>
    <name evidence="9" type="ORF">OL233_03610</name>
</gene>
<evidence type="ECO:0000313" key="10">
    <source>
        <dbReference type="Proteomes" id="UP001147148"/>
    </source>
</evidence>
<evidence type="ECO:0000256" key="1">
    <source>
        <dbReference type="ARBA" id="ARBA00004651"/>
    </source>
</evidence>
<evidence type="ECO:0000256" key="4">
    <source>
        <dbReference type="ARBA" id="ARBA00022475"/>
    </source>
</evidence>
<keyword evidence="3" id="KW-0813">Transport</keyword>
<evidence type="ECO:0000313" key="9">
    <source>
        <dbReference type="EMBL" id="MDF0479367.1"/>
    </source>
</evidence>
<feature type="transmembrane region" description="Helical" evidence="8">
    <location>
        <begin position="75"/>
        <end position="95"/>
    </location>
</feature>
<sequence length="376" mass="41504">MNRFKNSKLLFWSVELLVIATLIMVSSQINFMFKPIATFFSTLFAPILIGGFLYYMLNPLVEILRNKAKLKKNTAVALVMLLLVGIIALLIGTVIPNLAKQVAQLANNLPDFVKSMETWAKGALEHPFFKTFDYQEYVDKLDLSFGDIIKNVVNGLSNSVGSIVSSIASTTMLIVTVPFILFYMLKDGDRFVPSIERYLPASHKDEIIKLLHKMSNTISSYISGQALECLFVGVSTFIGYQLIGVQYAFLFGCIAGATNMIPYLGPYIGLAPAVMVTVFDSPMKAIFACIVVLIVQQIDGNIIYPLVIGKSLNIHPLTIILILLVAGNLAGLLGMILGVPFYAVCKTVFIHIFDIVQLNKKNKIQASLDITLSDRE</sequence>
<evidence type="ECO:0000256" key="3">
    <source>
        <dbReference type="ARBA" id="ARBA00022448"/>
    </source>
</evidence>
<protein>
    <submittedName>
        <fullName evidence="9">AI-2E family transporter</fullName>
    </submittedName>
</protein>
<keyword evidence="6 8" id="KW-1133">Transmembrane helix</keyword>
<keyword evidence="5 8" id="KW-0812">Transmembrane</keyword>
<feature type="transmembrane region" description="Helical" evidence="8">
    <location>
        <begin position="319"/>
        <end position="343"/>
    </location>
</feature>
<dbReference type="Pfam" id="PF01594">
    <property type="entry name" value="AI-2E_transport"/>
    <property type="match status" value="1"/>
</dbReference>
<dbReference type="InterPro" id="IPR002549">
    <property type="entry name" value="AI-2E-like"/>
</dbReference>
<comment type="similarity">
    <text evidence="2">Belongs to the autoinducer-2 exporter (AI-2E) (TC 2.A.86) family.</text>
</comment>
<evidence type="ECO:0000256" key="8">
    <source>
        <dbReference type="SAM" id="Phobius"/>
    </source>
</evidence>
<feature type="transmembrane region" description="Helical" evidence="8">
    <location>
        <begin position="285"/>
        <end position="307"/>
    </location>
</feature>
<dbReference type="EMBL" id="JAPDSH010000002">
    <property type="protein sequence ID" value="MDF0479367.1"/>
    <property type="molecule type" value="Genomic_DNA"/>
</dbReference>
<dbReference type="PANTHER" id="PTHR21716">
    <property type="entry name" value="TRANSMEMBRANE PROTEIN"/>
    <property type="match status" value="1"/>
</dbReference>
<proteinExistence type="inferred from homology"/>